<keyword evidence="12 18" id="KW-0548">Nucleotidyltransferase</keyword>
<comment type="subcellular location">
    <subcellularLocation>
        <location evidence="2">Cell membrane</location>
        <topology evidence="2">Multi-pass membrane protein</topology>
    </subcellularLocation>
</comment>
<keyword evidence="10 18" id="KW-0808">Transferase</keyword>
<feature type="transmembrane region" description="Helical" evidence="19">
    <location>
        <begin position="241"/>
        <end position="262"/>
    </location>
</feature>
<keyword evidence="11 18" id="KW-0812">Transmembrane</keyword>
<dbReference type="PANTHER" id="PTHR46382">
    <property type="entry name" value="PHOSPHATIDATE CYTIDYLYLTRANSFERASE"/>
    <property type="match status" value="1"/>
</dbReference>
<keyword evidence="9" id="KW-0444">Lipid biosynthesis</keyword>
<evidence type="ECO:0000256" key="3">
    <source>
        <dbReference type="ARBA" id="ARBA00005119"/>
    </source>
</evidence>
<dbReference type="PANTHER" id="PTHR46382:SF1">
    <property type="entry name" value="PHOSPHATIDATE CYTIDYLYLTRANSFERASE"/>
    <property type="match status" value="1"/>
</dbReference>
<evidence type="ECO:0000256" key="4">
    <source>
        <dbReference type="ARBA" id="ARBA00005189"/>
    </source>
</evidence>
<keyword evidence="14" id="KW-0443">Lipid metabolism</keyword>
<dbReference type="Proteomes" id="UP000289726">
    <property type="component" value="Chromosome"/>
</dbReference>
<evidence type="ECO:0000256" key="13">
    <source>
        <dbReference type="ARBA" id="ARBA00022989"/>
    </source>
</evidence>
<feature type="transmembrane region" description="Helical" evidence="19">
    <location>
        <begin position="59"/>
        <end position="80"/>
    </location>
</feature>
<dbReference type="GO" id="GO:0005886">
    <property type="term" value="C:plasma membrane"/>
    <property type="evidence" value="ECO:0007669"/>
    <property type="project" value="UniProtKB-SubCell"/>
</dbReference>
<comment type="similarity">
    <text evidence="5 18">Belongs to the CDS family.</text>
</comment>
<name>A0A4P6MDF6_9MOLU</name>
<keyword evidence="13 19" id="KW-1133">Transmembrane helix</keyword>
<keyword evidence="16" id="KW-0594">Phospholipid biosynthesis</keyword>
<dbReference type="InterPro" id="IPR000374">
    <property type="entry name" value="PC_trans"/>
</dbReference>
<evidence type="ECO:0000256" key="17">
    <source>
        <dbReference type="ARBA" id="ARBA00023264"/>
    </source>
</evidence>
<evidence type="ECO:0000256" key="15">
    <source>
        <dbReference type="ARBA" id="ARBA00023136"/>
    </source>
</evidence>
<evidence type="ECO:0000256" key="5">
    <source>
        <dbReference type="ARBA" id="ARBA00010185"/>
    </source>
</evidence>
<evidence type="ECO:0000256" key="19">
    <source>
        <dbReference type="SAM" id="Phobius"/>
    </source>
</evidence>
<evidence type="ECO:0000256" key="16">
    <source>
        <dbReference type="ARBA" id="ARBA00023209"/>
    </source>
</evidence>
<dbReference type="EC" id="2.7.7.41" evidence="6 18"/>
<accession>A0A4P6MDF6</accession>
<proteinExistence type="inferred from homology"/>
<evidence type="ECO:0000313" key="20">
    <source>
        <dbReference type="EMBL" id="QBF23988.1"/>
    </source>
</evidence>
<keyword evidence="21" id="KW-1185">Reference proteome</keyword>
<feature type="transmembrane region" description="Helical" evidence="19">
    <location>
        <begin position="149"/>
        <end position="168"/>
    </location>
</feature>
<feature type="transmembrane region" description="Helical" evidence="19">
    <location>
        <begin position="283"/>
        <end position="303"/>
    </location>
</feature>
<feature type="transmembrane region" description="Helical" evidence="19">
    <location>
        <begin position="117"/>
        <end position="137"/>
    </location>
</feature>
<dbReference type="RefSeq" id="WP_130427836.1">
    <property type="nucleotide sequence ID" value="NZ_CP035949.1"/>
</dbReference>
<reference evidence="20 21" key="1">
    <citation type="submission" date="2019-02" db="EMBL/GenBank/DDBJ databases">
        <title>Draft Genome Sequence of Maize Bushy Stunt-like Phytoplasma group 16SrI-B (Aster yellows) in South Africa.</title>
        <authorList>
            <person name="Coetzee B."/>
            <person name="Douglas-Smit N."/>
            <person name="Maree H.J."/>
            <person name="Burger J.T."/>
            <person name="Kruger K."/>
            <person name="Pietersen G."/>
        </authorList>
    </citation>
    <scope>NUCLEOTIDE SEQUENCE [LARGE SCALE GENOMIC DNA]</scope>
    <source>
        <strain evidence="20 21">De Villa</strain>
    </source>
</reference>
<dbReference type="Pfam" id="PF01148">
    <property type="entry name" value="CTP_transf_1"/>
    <property type="match status" value="1"/>
</dbReference>
<comment type="catalytic activity">
    <reaction evidence="1 18">
        <text>a 1,2-diacyl-sn-glycero-3-phosphate + CTP + H(+) = a CDP-1,2-diacyl-sn-glycerol + diphosphate</text>
        <dbReference type="Rhea" id="RHEA:16229"/>
        <dbReference type="ChEBI" id="CHEBI:15378"/>
        <dbReference type="ChEBI" id="CHEBI:33019"/>
        <dbReference type="ChEBI" id="CHEBI:37563"/>
        <dbReference type="ChEBI" id="CHEBI:58332"/>
        <dbReference type="ChEBI" id="CHEBI:58608"/>
        <dbReference type="EC" id="2.7.7.41"/>
    </reaction>
</comment>
<dbReference type="PROSITE" id="PS01315">
    <property type="entry name" value="CDS"/>
    <property type="match status" value="1"/>
</dbReference>
<protein>
    <recommendedName>
        <fullName evidence="7 18">Phosphatidate cytidylyltransferase</fullName>
        <ecNumber evidence="6 18">2.7.7.41</ecNumber>
    </recommendedName>
</protein>
<comment type="pathway">
    <text evidence="4">Lipid metabolism.</text>
</comment>
<evidence type="ECO:0000256" key="8">
    <source>
        <dbReference type="ARBA" id="ARBA00022475"/>
    </source>
</evidence>
<feature type="transmembrane region" description="Helical" evidence="19">
    <location>
        <begin position="174"/>
        <end position="192"/>
    </location>
</feature>
<dbReference type="UniPathway" id="UPA00557">
    <property type="reaction ID" value="UER00614"/>
</dbReference>
<comment type="pathway">
    <text evidence="3 18">Phospholipid metabolism; CDP-diacylglycerol biosynthesis; CDP-diacylglycerol from sn-glycerol 3-phosphate: step 3/3.</text>
</comment>
<dbReference type="GO" id="GO:0004605">
    <property type="term" value="F:phosphatidate cytidylyltransferase activity"/>
    <property type="evidence" value="ECO:0007669"/>
    <property type="project" value="UniProtKB-EC"/>
</dbReference>
<dbReference type="GO" id="GO:0016024">
    <property type="term" value="P:CDP-diacylglycerol biosynthetic process"/>
    <property type="evidence" value="ECO:0007669"/>
    <property type="project" value="UniProtKB-UniPathway"/>
</dbReference>
<keyword evidence="8" id="KW-1003">Cell membrane</keyword>
<gene>
    <name evidence="20" type="ORF">EXT02_02215</name>
</gene>
<evidence type="ECO:0000256" key="1">
    <source>
        <dbReference type="ARBA" id="ARBA00001698"/>
    </source>
</evidence>
<evidence type="ECO:0000313" key="21">
    <source>
        <dbReference type="Proteomes" id="UP000289726"/>
    </source>
</evidence>
<evidence type="ECO:0000256" key="12">
    <source>
        <dbReference type="ARBA" id="ARBA00022695"/>
    </source>
</evidence>
<evidence type="ECO:0000256" key="9">
    <source>
        <dbReference type="ARBA" id="ARBA00022516"/>
    </source>
</evidence>
<keyword evidence="15 19" id="KW-0472">Membrane</keyword>
<feature type="transmembrane region" description="Helical" evidence="19">
    <location>
        <begin position="216"/>
        <end position="235"/>
    </location>
</feature>
<evidence type="ECO:0000256" key="10">
    <source>
        <dbReference type="ARBA" id="ARBA00022679"/>
    </source>
</evidence>
<dbReference type="EMBL" id="CP035949">
    <property type="protein sequence ID" value="QBF23988.1"/>
    <property type="molecule type" value="Genomic_DNA"/>
</dbReference>
<evidence type="ECO:0000256" key="2">
    <source>
        <dbReference type="ARBA" id="ARBA00004651"/>
    </source>
</evidence>
<evidence type="ECO:0000256" key="7">
    <source>
        <dbReference type="ARBA" id="ARBA00019373"/>
    </source>
</evidence>
<organism evidence="20 21">
    <name type="scientific">'Catharanthus roseus' aster yellows phytoplasma</name>
    <dbReference type="NCBI Taxonomy" id="1193712"/>
    <lineage>
        <taxon>Bacteria</taxon>
        <taxon>Bacillati</taxon>
        <taxon>Mycoplasmatota</taxon>
        <taxon>Mollicutes</taxon>
        <taxon>Acholeplasmatales</taxon>
        <taxon>Acholeplasmataceae</taxon>
        <taxon>Candidatus Phytoplasma</taxon>
        <taxon>16SrI (Aster yellows group)</taxon>
    </lineage>
</organism>
<evidence type="ECO:0000256" key="6">
    <source>
        <dbReference type="ARBA" id="ARBA00012487"/>
    </source>
</evidence>
<sequence length="305" mass="35063">MIKKRIITGATLVLFSFFFYYYAPLEIKFVVFAFLAIKAVQEMFFILKHPKDTQKQTFIKFGLVATSTLLFFTVVCLVLYPNICQNQNLIKDGKQLNFLFLNKDTFVSLTKSTPSNLNFFLLLFLPFVLVLIMLVFLPFLQTKDVSKTLLITFYIGFLMACLFSLFFLHWHYLLLFFLAVMLTDSSAFLARFPRFCPFLGTRPLAFHLSPKKTQKGAILGTFGSTITVLMVFLFIDCNSCISFPIYAFLISIISQISDLLASKFKRDYGIKDFGSFLPGHGGFLDRFDSWLLSSFFALILFNLPF</sequence>
<evidence type="ECO:0000256" key="11">
    <source>
        <dbReference type="ARBA" id="ARBA00022692"/>
    </source>
</evidence>
<dbReference type="AlphaFoldDB" id="A0A4P6MDF6"/>
<evidence type="ECO:0000256" key="18">
    <source>
        <dbReference type="RuleBase" id="RU003938"/>
    </source>
</evidence>
<keyword evidence="17" id="KW-1208">Phospholipid metabolism</keyword>
<evidence type="ECO:0000256" key="14">
    <source>
        <dbReference type="ARBA" id="ARBA00023098"/>
    </source>
</evidence>